<dbReference type="Proteomes" id="UP001524547">
    <property type="component" value="Unassembled WGS sequence"/>
</dbReference>
<dbReference type="Pfam" id="PF00248">
    <property type="entry name" value="Aldo_ket_red"/>
    <property type="match status" value="1"/>
</dbReference>
<feature type="domain" description="NADP-dependent oxidoreductase" evidence="4">
    <location>
        <begin position="15"/>
        <end position="255"/>
    </location>
</feature>
<gene>
    <name evidence="5" type="ORF">NFI88_12460</name>
</gene>
<dbReference type="InterPro" id="IPR023210">
    <property type="entry name" value="NADP_OxRdtase_dom"/>
</dbReference>
<keyword evidence="6" id="KW-1185">Reference proteome</keyword>
<name>A0ABT1W1B8_9PROT</name>
<proteinExistence type="inferred from homology"/>
<evidence type="ECO:0000256" key="3">
    <source>
        <dbReference type="ARBA" id="ARBA00023002"/>
    </source>
</evidence>
<dbReference type="PRINTS" id="PR00069">
    <property type="entry name" value="ALDKETRDTASE"/>
</dbReference>
<sequence length="280" mass="30643">METITTRDVSIPRLGFGTFRMPGGGCQPVVESALALGYRHLDTAAMYENEAAVGAAIAASGLARDALFVTTKVWHDQLKTRETIVRAFETSLGKLKLGYVDLYMVHWPSTDMDMATVLEALTALRDEGRTRAIGVCNFTLPMMRRAVDELGIPIAALQVEYHPFLDQSALLAFLRERGIPLTAYAPLAQGRAARDETLGRIAAKYGASAAQIAIAWLLDQEGVVAIPKAQRPESQQSNLDARRIVLDDEDRALIATLPKDQRYVSPPFAPDWDAPVHRAA</sequence>
<evidence type="ECO:0000313" key="6">
    <source>
        <dbReference type="Proteomes" id="UP001524547"/>
    </source>
</evidence>
<keyword evidence="3" id="KW-0560">Oxidoreductase</keyword>
<reference evidence="5 6" key="1">
    <citation type="submission" date="2022-06" db="EMBL/GenBank/DDBJ databases">
        <title>Rhizosaccharibacter gen. nov. sp. nov. KSS12, endophytic bacteria isolated from sugarcane.</title>
        <authorList>
            <person name="Pitiwittayakul N."/>
        </authorList>
    </citation>
    <scope>NUCLEOTIDE SEQUENCE [LARGE SCALE GENOMIC DNA]</scope>
    <source>
        <strain evidence="5 6">KSS12</strain>
    </source>
</reference>
<dbReference type="PIRSF" id="PIRSF000097">
    <property type="entry name" value="AKR"/>
    <property type="match status" value="1"/>
</dbReference>
<organism evidence="5 6">
    <name type="scientific">Rhizosaccharibacter radicis</name>
    <dbReference type="NCBI Taxonomy" id="2782605"/>
    <lineage>
        <taxon>Bacteria</taxon>
        <taxon>Pseudomonadati</taxon>
        <taxon>Pseudomonadota</taxon>
        <taxon>Alphaproteobacteria</taxon>
        <taxon>Acetobacterales</taxon>
        <taxon>Acetobacteraceae</taxon>
        <taxon>Rhizosaccharibacter</taxon>
    </lineage>
</organism>
<evidence type="ECO:0000259" key="4">
    <source>
        <dbReference type="Pfam" id="PF00248"/>
    </source>
</evidence>
<dbReference type="PROSITE" id="PS00798">
    <property type="entry name" value="ALDOKETO_REDUCTASE_1"/>
    <property type="match status" value="1"/>
</dbReference>
<dbReference type="Gene3D" id="3.20.20.100">
    <property type="entry name" value="NADP-dependent oxidoreductase domain"/>
    <property type="match status" value="1"/>
</dbReference>
<dbReference type="RefSeq" id="WP_422920391.1">
    <property type="nucleotide sequence ID" value="NZ_JAMZEJ010000007.1"/>
</dbReference>
<dbReference type="SUPFAM" id="SSF51430">
    <property type="entry name" value="NAD(P)-linked oxidoreductase"/>
    <property type="match status" value="1"/>
</dbReference>
<comment type="caution">
    <text evidence="5">The sequence shown here is derived from an EMBL/GenBank/DDBJ whole genome shotgun (WGS) entry which is preliminary data.</text>
</comment>
<dbReference type="InterPro" id="IPR020471">
    <property type="entry name" value="AKR"/>
</dbReference>
<protein>
    <submittedName>
        <fullName evidence="5">Aldo/keto reductase</fullName>
    </submittedName>
</protein>
<dbReference type="EMBL" id="JAMZEJ010000007">
    <property type="protein sequence ID" value="MCQ8241648.1"/>
    <property type="molecule type" value="Genomic_DNA"/>
</dbReference>
<dbReference type="InterPro" id="IPR036812">
    <property type="entry name" value="NAD(P)_OxRdtase_dom_sf"/>
</dbReference>
<comment type="similarity">
    <text evidence="1">Belongs to the aldo/keto reductase family.</text>
</comment>
<accession>A0ABT1W1B8</accession>
<dbReference type="PROSITE" id="PS00062">
    <property type="entry name" value="ALDOKETO_REDUCTASE_2"/>
    <property type="match status" value="1"/>
</dbReference>
<dbReference type="PANTHER" id="PTHR43827">
    <property type="entry name" value="2,5-DIKETO-D-GLUCONIC ACID REDUCTASE"/>
    <property type="match status" value="1"/>
</dbReference>
<evidence type="ECO:0000256" key="2">
    <source>
        <dbReference type="ARBA" id="ARBA00022857"/>
    </source>
</evidence>
<keyword evidence="2" id="KW-0521">NADP</keyword>
<dbReference type="InterPro" id="IPR018170">
    <property type="entry name" value="Aldo/ket_reductase_CS"/>
</dbReference>
<evidence type="ECO:0000256" key="1">
    <source>
        <dbReference type="ARBA" id="ARBA00007905"/>
    </source>
</evidence>
<evidence type="ECO:0000313" key="5">
    <source>
        <dbReference type="EMBL" id="MCQ8241648.1"/>
    </source>
</evidence>
<dbReference type="PANTHER" id="PTHR43827:SF3">
    <property type="entry name" value="NADP-DEPENDENT OXIDOREDUCTASE DOMAIN-CONTAINING PROTEIN"/>
    <property type="match status" value="1"/>
</dbReference>